<dbReference type="InterPro" id="IPR010982">
    <property type="entry name" value="Lambda_DNA-bd_dom_sf"/>
</dbReference>
<dbReference type="OrthoDB" id="9805856at2"/>
<comment type="caution">
    <text evidence="4">The sequence shown here is derived from an EMBL/GenBank/DDBJ whole genome shotgun (WGS) entry which is preliminary data.</text>
</comment>
<dbReference type="EMBL" id="AZEE01000029">
    <property type="protein sequence ID" value="KRK97506.1"/>
    <property type="molecule type" value="Genomic_DNA"/>
</dbReference>
<feature type="transmembrane region" description="Helical" evidence="2">
    <location>
        <begin position="107"/>
        <end position="126"/>
    </location>
</feature>
<dbReference type="Pfam" id="PF01381">
    <property type="entry name" value="HTH_3"/>
    <property type="match status" value="1"/>
</dbReference>
<dbReference type="GO" id="GO:0003677">
    <property type="term" value="F:DNA binding"/>
    <property type="evidence" value="ECO:0007669"/>
    <property type="project" value="UniProtKB-KW"/>
</dbReference>
<evidence type="ECO:0000313" key="4">
    <source>
        <dbReference type="EMBL" id="KRK97506.1"/>
    </source>
</evidence>
<reference evidence="4 5" key="1">
    <citation type="journal article" date="2015" name="Genome Announc.">
        <title>Expanding the biotechnology potential of lactobacilli through comparative genomics of 213 strains and associated genera.</title>
        <authorList>
            <person name="Sun Z."/>
            <person name="Harris H.M."/>
            <person name="McCann A."/>
            <person name="Guo C."/>
            <person name="Argimon S."/>
            <person name="Zhang W."/>
            <person name="Yang X."/>
            <person name="Jeffery I.B."/>
            <person name="Cooney J.C."/>
            <person name="Kagawa T.F."/>
            <person name="Liu W."/>
            <person name="Song Y."/>
            <person name="Salvetti E."/>
            <person name="Wrobel A."/>
            <person name="Rasinkangas P."/>
            <person name="Parkhill J."/>
            <person name="Rea M.C."/>
            <person name="O'Sullivan O."/>
            <person name="Ritari J."/>
            <person name="Douillard F.P."/>
            <person name="Paul Ross R."/>
            <person name="Yang R."/>
            <person name="Briner A.E."/>
            <person name="Felis G.E."/>
            <person name="de Vos W.M."/>
            <person name="Barrangou R."/>
            <person name="Klaenhammer T.R."/>
            <person name="Caufield P.W."/>
            <person name="Cui Y."/>
            <person name="Zhang H."/>
            <person name="O'Toole P.W."/>
        </authorList>
    </citation>
    <scope>NUCLEOTIDE SEQUENCE [LARGE SCALE GENOMIC DNA]</scope>
    <source>
        <strain evidence="4 5">DSM 19909</strain>
    </source>
</reference>
<evidence type="ECO:0000256" key="1">
    <source>
        <dbReference type="ARBA" id="ARBA00023125"/>
    </source>
</evidence>
<keyword evidence="1" id="KW-0238">DNA-binding</keyword>
<dbReference type="STRING" id="1423776.FD04_GL001535"/>
<sequence>MKFGERLQHERQTRDLTQKSVAKAINVSRQTISSWETGNSYPDIDSLIQLSDYYAISLDILLKEDNGMKDYLKKQDVLTQLVPLLQATTVIDILFLIFVIFTPIHGMVSIIVYAMGIVNVVVISKIKTFIEQVSKHPRILAWPHRRWWAILINVVITLGCTISFYLTNLSELTWNLFLTTICFWVIIIFAEFTYRRTLNQ</sequence>
<name>A0A0R1LYT3_9LACO</name>
<feature type="domain" description="HTH cro/C1-type" evidence="3">
    <location>
        <begin position="7"/>
        <end position="61"/>
    </location>
</feature>
<protein>
    <submittedName>
        <fullName evidence="4">Helix-turn-helix domain-containing protein</fullName>
    </submittedName>
</protein>
<dbReference type="SUPFAM" id="SSF47413">
    <property type="entry name" value="lambda repressor-like DNA-binding domains"/>
    <property type="match status" value="1"/>
</dbReference>
<dbReference type="PANTHER" id="PTHR46558:SF11">
    <property type="entry name" value="HTH-TYPE TRANSCRIPTIONAL REGULATOR XRE"/>
    <property type="match status" value="1"/>
</dbReference>
<feature type="transmembrane region" description="Helical" evidence="2">
    <location>
        <begin position="172"/>
        <end position="194"/>
    </location>
</feature>
<evidence type="ECO:0000259" key="3">
    <source>
        <dbReference type="PROSITE" id="PS50943"/>
    </source>
</evidence>
<evidence type="ECO:0000256" key="2">
    <source>
        <dbReference type="SAM" id="Phobius"/>
    </source>
</evidence>
<organism evidence="4 5">
    <name type="scientific">Secundilactobacillus odoratitofui DSM 19909 = JCM 15043</name>
    <dbReference type="NCBI Taxonomy" id="1423776"/>
    <lineage>
        <taxon>Bacteria</taxon>
        <taxon>Bacillati</taxon>
        <taxon>Bacillota</taxon>
        <taxon>Bacilli</taxon>
        <taxon>Lactobacillales</taxon>
        <taxon>Lactobacillaceae</taxon>
        <taxon>Secundilactobacillus</taxon>
    </lineage>
</organism>
<dbReference type="RefSeq" id="WP_082603199.1">
    <property type="nucleotide sequence ID" value="NZ_AZEE01000029.1"/>
</dbReference>
<feature type="transmembrane region" description="Helical" evidence="2">
    <location>
        <begin position="77"/>
        <end position="101"/>
    </location>
</feature>
<keyword evidence="2" id="KW-1133">Transmembrane helix</keyword>
<dbReference type="InterPro" id="IPR001387">
    <property type="entry name" value="Cro/C1-type_HTH"/>
</dbReference>
<gene>
    <name evidence="4" type="ORF">FD04_GL001535</name>
</gene>
<dbReference type="AlphaFoldDB" id="A0A0R1LYT3"/>
<accession>A0A0R1LYT3</accession>
<keyword evidence="2" id="KW-0472">Membrane</keyword>
<feature type="transmembrane region" description="Helical" evidence="2">
    <location>
        <begin position="147"/>
        <end position="166"/>
    </location>
</feature>
<dbReference type="PANTHER" id="PTHR46558">
    <property type="entry name" value="TRACRIPTIONAL REGULATORY PROTEIN-RELATED-RELATED"/>
    <property type="match status" value="1"/>
</dbReference>
<dbReference type="Gene3D" id="1.10.260.40">
    <property type="entry name" value="lambda repressor-like DNA-binding domains"/>
    <property type="match status" value="1"/>
</dbReference>
<dbReference type="PATRIC" id="fig|1423776.4.peg.1553"/>
<evidence type="ECO:0000313" key="5">
    <source>
        <dbReference type="Proteomes" id="UP000051160"/>
    </source>
</evidence>
<dbReference type="CDD" id="cd00093">
    <property type="entry name" value="HTH_XRE"/>
    <property type="match status" value="1"/>
</dbReference>
<keyword evidence="5" id="KW-1185">Reference proteome</keyword>
<dbReference type="Proteomes" id="UP000051160">
    <property type="component" value="Unassembled WGS sequence"/>
</dbReference>
<dbReference type="SMART" id="SM00530">
    <property type="entry name" value="HTH_XRE"/>
    <property type="match status" value="1"/>
</dbReference>
<dbReference type="PROSITE" id="PS50943">
    <property type="entry name" value="HTH_CROC1"/>
    <property type="match status" value="1"/>
</dbReference>
<proteinExistence type="predicted"/>
<keyword evidence="2" id="KW-0812">Transmembrane</keyword>